<keyword evidence="4" id="KW-0966">Cell projection</keyword>
<comment type="similarity">
    <text evidence="5">Belongs to the CIMIP2 family.</text>
</comment>
<reference evidence="8" key="1">
    <citation type="submission" date="2020-04" db="EMBL/GenBank/DDBJ databases">
        <authorList>
            <person name="Alioto T."/>
            <person name="Alioto T."/>
            <person name="Gomez Garrido J."/>
        </authorList>
    </citation>
    <scope>NUCLEOTIDE SEQUENCE</scope>
    <source>
        <strain evidence="8">A484AB</strain>
    </source>
</reference>
<evidence type="ECO:0000256" key="3">
    <source>
        <dbReference type="ARBA" id="ARBA00023212"/>
    </source>
</evidence>
<comment type="caution">
    <text evidence="8">The sequence shown here is derived from an EMBL/GenBank/DDBJ whole genome shotgun (WGS) entry which is preliminary data.</text>
</comment>
<dbReference type="Pfam" id="PF10629">
    <property type="entry name" value="CMI2B-like"/>
    <property type="match status" value="1"/>
</dbReference>
<name>A0A7D9E9N7_PARCT</name>
<evidence type="ECO:0000313" key="9">
    <source>
        <dbReference type="Proteomes" id="UP001152795"/>
    </source>
</evidence>
<gene>
    <name evidence="8" type="ORF">PACLA_8A062991</name>
</gene>
<dbReference type="InterPro" id="IPR018902">
    <property type="entry name" value="CMI2A-C-like_dom"/>
</dbReference>
<dbReference type="GO" id="GO:0015630">
    <property type="term" value="C:microtubule cytoskeleton"/>
    <property type="evidence" value="ECO:0007669"/>
    <property type="project" value="UniProtKB-ARBA"/>
</dbReference>
<dbReference type="Proteomes" id="UP001152795">
    <property type="component" value="Unassembled WGS sequence"/>
</dbReference>
<dbReference type="GO" id="GO:0005930">
    <property type="term" value="C:axoneme"/>
    <property type="evidence" value="ECO:0007669"/>
    <property type="project" value="UniProtKB-SubCell"/>
</dbReference>
<evidence type="ECO:0000256" key="4">
    <source>
        <dbReference type="ARBA" id="ARBA00023273"/>
    </source>
</evidence>
<dbReference type="PANTHER" id="PTHR34924">
    <property type="entry name" value="UPF0573 PROTEIN C2ORF70"/>
    <property type="match status" value="1"/>
</dbReference>
<keyword evidence="2" id="KW-0963">Cytoplasm</keyword>
<organism evidence="8 9">
    <name type="scientific">Paramuricea clavata</name>
    <name type="common">Red gorgonian</name>
    <name type="synonym">Violescent sea-whip</name>
    <dbReference type="NCBI Taxonomy" id="317549"/>
    <lineage>
        <taxon>Eukaryota</taxon>
        <taxon>Metazoa</taxon>
        <taxon>Cnidaria</taxon>
        <taxon>Anthozoa</taxon>
        <taxon>Octocorallia</taxon>
        <taxon>Malacalcyonacea</taxon>
        <taxon>Plexauridae</taxon>
        <taxon>Paramuricea</taxon>
    </lineage>
</organism>
<keyword evidence="3" id="KW-0206">Cytoskeleton</keyword>
<evidence type="ECO:0000259" key="7">
    <source>
        <dbReference type="Pfam" id="PF10629"/>
    </source>
</evidence>
<proteinExistence type="inferred from homology"/>
<feature type="domain" description="Ciliary microtubule inner protein 2A-C-like" evidence="7">
    <location>
        <begin position="19"/>
        <end position="89"/>
    </location>
</feature>
<dbReference type="InterPro" id="IPR052329">
    <property type="entry name" value="CIMIP2C"/>
</dbReference>
<protein>
    <recommendedName>
        <fullName evidence="6">Ciliary microtubule inner protein 2C</fullName>
    </recommendedName>
</protein>
<evidence type="ECO:0000256" key="1">
    <source>
        <dbReference type="ARBA" id="ARBA00004430"/>
    </source>
</evidence>
<evidence type="ECO:0000256" key="2">
    <source>
        <dbReference type="ARBA" id="ARBA00022490"/>
    </source>
</evidence>
<keyword evidence="9" id="KW-1185">Reference proteome</keyword>
<comment type="subcellular location">
    <subcellularLocation>
        <location evidence="1">Cytoplasm</location>
        <location evidence="1">Cytoskeleton</location>
        <location evidence="1">Cilium axoneme</location>
    </subcellularLocation>
</comment>
<dbReference type="EMBL" id="CACRXK020004924">
    <property type="protein sequence ID" value="CAB4004507.1"/>
    <property type="molecule type" value="Genomic_DNA"/>
</dbReference>
<dbReference type="PANTHER" id="PTHR34924:SF1">
    <property type="entry name" value="PROTEIN FAM166C"/>
    <property type="match status" value="1"/>
</dbReference>
<sequence length="205" mass="24521">MANHVHDRYTTTSRETYRHPKSVPAYLYYTPERPQNFGKTYEHGEGTTKWFHDYRRSQVAEKVLKENLVGMEVRPTWLSDRPDRVLGARCATRDELLNRPDYKMFNRLPDRERDLKEFVKTKEEHRENYKDITGTTHKVDLFHYPTEAKEQFVDRGSKSTTRIGDYPNAHKAALEHTWETERGPKHYELYRGTSDFNYHKKIPEI</sequence>
<evidence type="ECO:0000256" key="6">
    <source>
        <dbReference type="ARBA" id="ARBA00041160"/>
    </source>
</evidence>
<accession>A0A7D9E9N7</accession>
<evidence type="ECO:0000256" key="5">
    <source>
        <dbReference type="ARBA" id="ARBA00035661"/>
    </source>
</evidence>
<evidence type="ECO:0000313" key="8">
    <source>
        <dbReference type="EMBL" id="CAB4004507.1"/>
    </source>
</evidence>
<dbReference type="AlphaFoldDB" id="A0A7D9E9N7"/>
<dbReference type="OrthoDB" id="8181742at2759"/>